<accession>A0ABY6L193</accession>
<name>A0ABY6L193_9ARAC</name>
<proteinExistence type="predicted"/>
<protein>
    <submittedName>
        <fullName evidence="3">KY</fullName>
    </submittedName>
</protein>
<evidence type="ECO:0000313" key="4">
    <source>
        <dbReference type="Proteomes" id="UP001235939"/>
    </source>
</evidence>
<keyword evidence="4" id="KW-1185">Reference proteome</keyword>
<dbReference type="PANTHER" id="PTHR47020">
    <property type="entry name" value="HILLARIN"/>
    <property type="match status" value="1"/>
</dbReference>
<organism evidence="3 4">
    <name type="scientific">Cordylochernes scorpioides</name>
    <dbReference type="NCBI Taxonomy" id="51811"/>
    <lineage>
        <taxon>Eukaryota</taxon>
        <taxon>Metazoa</taxon>
        <taxon>Ecdysozoa</taxon>
        <taxon>Arthropoda</taxon>
        <taxon>Chelicerata</taxon>
        <taxon>Arachnida</taxon>
        <taxon>Pseudoscorpiones</taxon>
        <taxon>Cheliferoidea</taxon>
        <taxon>Chernetidae</taxon>
        <taxon>Cordylochernes</taxon>
    </lineage>
</organism>
<evidence type="ECO:0000256" key="1">
    <source>
        <dbReference type="SAM" id="MobiDB-lite"/>
    </source>
</evidence>
<sequence length="347" mass="40809">MPLLKYFLKYLNVTGYTDHTGKFQKKLNEHFFLTDPEVLIWSHFPYDEMESNYSRWQLLDHSLTLEEFNDLPKVTPYFFEYHLKIRSRPQNPVVFRVHKELKLSSHEPMRYKYKLYTADELENGSLNNYVFSQLKEDRLVGSFSVTPPTEGRYFFKVYGRPEREMRGNEDTSLHNLIILLLECQVARKYLQPYPSNDVPWGPTQAFYDCKLKLLNQAGPMVVTWGGKRRLALEAVETMLITYQLFDIEGVEMDTKGIIQREDKGTKISFNITPNQVGMYKLMLFGMPKPKTKGKLRLPLIATFLIDCKFTRQMYDDDGPPVQKKDSATAEPEKPKKEKKRIRIAFIR</sequence>
<dbReference type="InterPro" id="IPR053041">
    <property type="entry name" value="Transglut-like_Superfamily_Mod"/>
</dbReference>
<dbReference type="Pfam" id="PF23265">
    <property type="entry name" value="Ig-like_KY"/>
    <property type="match status" value="2"/>
</dbReference>
<feature type="compositionally biased region" description="Basic and acidic residues" evidence="1">
    <location>
        <begin position="322"/>
        <end position="335"/>
    </location>
</feature>
<gene>
    <name evidence="3" type="ORF">LAZ67_12001723</name>
</gene>
<evidence type="ECO:0000313" key="3">
    <source>
        <dbReference type="EMBL" id="UYV74901.1"/>
    </source>
</evidence>
<dbReference type="InterPro" id="IPR056564">
    <property type="entry name" value="Ig-like_KY"/>
</dbReference>
<feature type="domain" description="KY-like immunoglobulin-like" evidence="2">
    <location>
        <begin position="65"/>
        <end position="194"/>
    </location>
</feature>
<dbReference type="EMBL" id="CP092874">
    <property type="protein sequence ID" value="UYV74901.1"/>
    <property type="molecule type" value="Genomic_DNA"/>
</dbReference>
<reference evidence="3 4" key="1">
    <citation type="submission" date="2022-01" db="EMBL/GenBank/DDBJ databases">
        <title>A chromosomal length assembly of Cordylochernes scorpioides.</title>
        <authorList>
            <person name="Zeh D."/>
            <person name="Zeh J."/>
        </authorList>
    </citation>
    <scope>NUCLEOTIDE SEQUENCE [LARGE SCALE GENOMIC DNA]</scope>
    <source>
        <strain evidence="3">IN4F17</strain>
        <tissue evidence="3">Whole Body</tissue>
    </source>
</reference>
<evidence type="ECO:0000259" key="2">
    <source>
        <dbReference type="Pfam" id="PF23265"/>
    </source>
</evidence>
<feature type="region of interest" description="Disordered" evidence="1">
    <location>
        <begin position="316"/>
        <end position="340"/>
    </location>
</feature>
<dbReference type="Proteomes" id="UP001235939">
    <property type="component" value="Chromosome 12"/>
</dbReference>
<dbReference type="PANTHER" id="PTHR47020:SF1">
    <property type="entry name" value="HILLARIN"/>
    <property type="match status" value="1"/>
</dbReference>
<feature type="domain" description="KY-like immunoglobulin-like" evidence="2">
    <location>
        <begin position="203"/>
        <end position="311"/>
    </location>
</feature>